<reference evidence="4" key="1">
    <citation type="submission" date="2019-08" db="EMBL/GenBank/DDBJ databases">
        <authorList>
            <person name="Kucharzyk K."/>
            <person name="Murdoch R.W."/>
            <person name="Higgins S."/>
            <person name="Loffler F."/>
        </authorList>
    </citation>
    <scope>NUCLEOTIDE SEQUENCE</scope>
</reference>
<evidence type="ECO:0000259" key="2">
    <source>
        <dbReference type="Pfam" id="PF11760"/>
    </source>
</evidence>
<dbReference type="EC" id="3.7.1.12" evidence="4"/>
<evidence type="ECO:0000259" key="1">
    <source>
        <dbReference type="Pfam" id="PF01890"/>
    </source>
</evidence>
<dbReference type="Pfam" id="PF01890">
    <property type="entry name" value="CbiG_C"/>
    <property type="match status" value="1"/>
</dbReference>
<gene>
    <name evidence="4" type="primary">cbiG_1</name>
    <name evidence="4" type="ORF">SDC9_06024</name>
</gene>
<feature type="domain" description="Cobalamin biosynthesis central region" evidence="3">
    <location>
        <begin position="135"/>
        <end position="223"/>
    </location>
</feature>
<sequence length="351" mass="37749">MKLAIISVTNKGALLAEKLAHSLTADSTVFQKTGRNPIKADYVFSNLRDLVADSFNQYDGLIFIMATGIVVRVIAPFVNDKRFDPAVVVIDDSGQYAISLLSGHIGGANELTEQISSAIGAKAVITTATDIVSKPAADVLATKLGLAIEPFSNIKNINAAIANNEIVDFFIETTLDDYEKYMATASNLGIVLKDIAMLNDSSFDSAVLITNKTYTINKPHIYLRLPNLSVGIGCRRGTPLTSIWQSVDDACASIGRSLQSIQVIGSTILKQDEEGLLQFIAKVSVPVKFFNNQEIQACIALHKLEVSRFVEKEIGVGNICEAAALLAGQSNKLLLPKTKYQGVTVAIAEVN</sequence>
<dbReference type="EMBL" id="VSSQ01000012">
    <property type="protein sequence ID" value="MPL60463.1"/>
    <property type="molecule type" value="Genomic_DNA"/>
</dbReference>
<dbReference type="PANTHER" id="PTHR37477">
    <property type="entry name" value="COBALT-PRECORRIN-5A HYDROLASE"/>
    <property type="match status" value="1"/>
</dbReference>
<dbReference type="InterPro" id="IPR038029">
    <property type="entry name" value="GbiG_N_sf"/>
</dbReference>
<dbReference type="PANTHER" id="PTHR37477:SF1">
    <property type="entry name" value="COBALT-PRECORRIN-5A HYDROLASE"/>
    <property type="match status" value="1"/>
</dbReference>
<proteinExistence type="predicted"/>
<comment type="caution">
    <text evidence="4">The sequence shown here is derived from an EMBL/GenBank/DDBJ whole genome shotgun (WGS) entry which is preliminary data.</text>
</comment>
<dbReference type="InterPro" id="IPR002750">
    <property type="entry name" value="CobE/GbiG_C"/>
</dbReference>
<dbReference type="InterPro" id="IPR052553">
    <property type="entry name" value="CbiG_hydrolase"/>
</dbReference>
<dbReference type="InterPro" id="IPR021745">
    <property type="entry name" value="CbiG_mid"/>
</dbReference>
<feature type="domain" description="Cobalamin synthesis G N-terminal" evidence="2">
    <location>
        <begin position="50"/>
        <end position="130"/>
    </location>
</feature>
<dbReference type="InterPro" id="IPR036518">
    <property type="entry name" value="CobE/GbiG_C_sf"/>
</dbReference>
<protein>
    <submittedName>
        <fullName evidence="4">Cobalt-precorrin-5A hydrolase</fullName>
        <ecNumber evidence="4">3.7.1.12</ecNumber>
    </submittedName>
</protein>
<evidence type="ECO:0000259" key="3">
    <source>
        <dbReference type="Pfam" id="PF11761"/>
    </source>
</evidence>
<keyword evidence="4" id="KW-0378">Hydrolase</keyword>
<dbReference type="AlphaFoldDB" id="A0A644T0M1"/>
<dbReference type="GO" id="GO:0009236">
    <property type="term" value="P:cobalamin biosynthetic process"/>
    <property type="evidence" value="ECO:0007669"/>
    <property type="project" value="InterPro"/>
</dbReference>
<dbReference type="Pfam" id="PF11760">
    <property type="entry name" value="CbiG_N"/>
    <property type="match status" value="1"/>
</dbReference>
<dbReference type="Gene3D" id="3.40.50.11220">
    <property type="match status" value="1"/>
</dbReference>
<organism evidence="4">
    <name type="scientific">bioreactor metagenome</name>
    <dbReference type="NCBI Taxonomy" id="1076179"/>
    <lineage>
        <taxon>unclassified sequences</taxon>
        <taxon>metagenomes</taxon>
        <taxon>ecological metagenomes</taxon>
    </lineage>
</organism>
<dbReference type="SUPFAM" id="SSF159664">
    <property type="entry name" value="CobE/GbiG C-terminal domain-like"/>
    <property type="match status" value="1"/>
</dbReference>
<feature type="domain" description="CobE/GbiG C-terminal" evidence="1">
    <location>
        <begin position="228"/>
        <end position="348"/>
    </location>
</feature>
<dbReference type="Gene3D" id="3.30.420.180">
    <property type="entry name" value="CobE/GbiG C-terminal domain"/>
    <property type="match status" value="1"/>
</dbReference>
<evidence type="ECO:0000313" key="4">
    <source>
        <dbReference type="EMBL" id="MPL60463.1"/>
    </source>
</evidence>
<dbReference type="InterPro" id="IPR021744">
    <property type="entry name" value="CbiG_N"/>
</dbReference>
<dbReference type="GO" id="GO:0043779">
    <property type="term" value="F:cobalt-precorrin-5A acetaldehyde-lyase activity"/>
    <property type="evidence" value="ECO:0007669"/>
    <property type="project" value="UniProtKB-EC"/>
</dbReference>
<name>A0A644T0M1_9ZZZZ</name>
<accession>A0A644T0M1</accession>
<dbReference type="SUPFAM" id="SSF159672">
    <property type="entry name" value="CbiG N-terminal domain-like"/>
    <property type="match status" value="1"/>
</dbReference>
<dbReference type="Pfam" id="PF11761">
    <property type="entry name" value="CbiG_mid"/>
    <property type="match status" value="1"/>
</dbReference>